<keyword evidence="3" id="KW-1185">Reference proteome</keyword>
<reference evidence="3" key="2">
    <citation type="submission" date="2010-03" db="EMBL/GenBank/DDBJ databases">
        <title>The genome sequence of Coccidioides posadasii strain Silveira.</title>
        <authorList>
            <consortium name="The Broad Institute Genome Sequencing Center for Infectious Disease"/>
            <person name="Neafsey D."/>
            <person name="Orbach M."/>
            <person name="Henn M.R."/>
            <person name="Cole G.T."/>
            <person name="Galgiani J."/>
            <person name="Gardner M.J."/>
            <person name="Kirkland T.N."/>
            <person name="Taylor J.W."/>
            <person name="Young S.K."/>
            <person name="Zeng Q."/>
            <person name="Koehrsen M."/>
            <person name="Alvarado L."/>
            <person name="Berlin A."/>
            <person name="Borenstein D."/>
            <person name="Chapman S.B."/>
            <person name="Chen Z."/>
            <person name="Engels R."/>
            <person name="Freedman E."/>
            <person name="Gellesch M."/>
            <person name="Goldberg J."/>
            <person name="Griggs A."/>
            <person name="Gujja S."/>
            <person name="Heilman E."/>
            <person name="Heiman D."/>
            <person name="Howarth C."/>
            <person name="Jen D."/>
            <person name="Larson L."/>
            <person name="Mehta T."/>
            <person name="Neiman D."/>
            <person name="Park D."/>
            <person name="Pearson M."/>
            <person name="Richards J."/>
            <person name="Roberts A."/>
            <person name="Saif S."/>
            <person name="Shea T."/>
            <person name="Shenoy N."/>
            <person name="Sisk P."/>
            <person name="Stolte C."/>
            <person name="Sykes S."/>
            <person name="Walk T."/>
            <person name="White J."/>
            <person name="Yandava C."/>
            <person name="Haas B."/>
            <person name="Nusbaum C."/>
            <person name="Birren B."/>
        </authorList>
    </citation>
    <scope>NUCLEOTIDE SEQUENCE [LARGE SCALE GENOMIC DNA]</scope>
    <source>
        <strain evidence="3">RMSCC 757 / Silveira</strain>
    </source>
</reference>
<dbReference type="AlphaFoldDB" id="E9CYE2"/>
<dbReference type="EMBL" id="GL636488">
    <property type="protein sequence ID" value="EFW20969.1"/>
    <property type="molecule type" value="Genomic_DNA"/>
</dbReference>
<reference evidence="3" key="1">
    <citation type="journal article" date="2010" name="Genome Res.">
        <title>Population genomic sequencing of Coccidioides fungi reveals recent hybridization and transposon control.</title>
        <authorList>
            <person name="Neafsey D.E."/>
            <person name="Barker B.M."/>
            <person name="Sharpton T.J."/>
            <person name="Stajich J.E."/>
            <person name="Park D.J."/>
            <person name="Whiston E."/>
            <person name="Hung C.-Y."/>
            <person name="McMahan C."/>
            <person name="White J."/>
            <person name="Sykes S."/>
            <person name="Heiman D."/>
            <person name="Young S."/>
            <person name="Zeng Q."/>
            <person name="Abouelleil A."/>
            <person name="Aftuck L."/>
            <person name="Bessette D."/>
            <person name="Brown A."/>
            <person name="FitzGerald M."/>
            <person name="Lui A."/>
            <person name="Macdonald J.P."/>
            <person name="Priest M."/>
            <person name="Orbach M.J."/>
            <person name="Galgiani J.N."/>
            <person name="Kirkland T.N."/>
            <person name="Cole G.T."/>
            <person name="Birren B.W."/>
            <person name="Henn M.R."/>
            <person name="Taylor J.W."/>
            <person name="Rounsley S.D."/>
        </authorList>
    </citation>
    <scope>NUCLEOTIDE SEQUENCE [LARGE SCALE GENOMIC DNA]</scope>
    <source>
        <strain evidence="3">RMSCC 757 / Silveira</strain>
    </source>
</reference>
<feature type="signal peptide" evidence="1">
    <location>
        <begin position="1"/>
        <end position="18"/>
    </location>
</feature>
<keyword evidence="1" id="KW-0732">Signal</keyword>
<evidence type="ECO:0000256" key="1">
    <source>
        <dbReference type="SAM" id="SignalP"/>
    </source>
</evidence>
<proteinExistence type="predicted"/>
<dbReference type="VEuPathDB" id="FungiDB:CPSG_02812"/>
<evidence type="ECO:0000313" key="2">
    <source>
        <dbReference type="EMBL" id="EFW20969.1"/>
    </source>
</evidence>
<dbReference type="Proteomes" id="UP000002497">
    <property type="component" value="Unassembled WGS sequence"/>
</dbReference>
<evidence type="ECO:0000313" key="3">
    <source>
        <dbReference type="Proteomes" id="UP000002497"/>
    </source>
</evidence>
<accession>E9CYE2</accession>
<organism evidence="3">
    <name type="scientific">Coccidioides posadasii (strain RMSCC 757 / Silveira)</name>
    <name type="common">Valley fever fungus</name>
    <dbReference type="NCBI Taxonomy" id="443226"/>
    <lineage>
        <taxon>Eukaryota</taxon>
        <taxon>Fungi</taxon>
        <taxon>Dikarya</taxon>
        <taxon>Ascomycota</taxon>
        <taxon>Pezizomycotina</taxon>
        <taxon>Eurotiomycetes</taxon>
        <taxon>Eurotiomycetidae</taxon>
        <taxon>Onygenales</taxon>
        <taxon>Onygenaceae</taxon>
        <taxon>Coccidioides</taxon>
    </lineage>
</organism>
<dbReference type="HOGENOM" id="CLU_2291449_0_0_1"/>
<protein>
    <submittedName>
        <fullName evidence="2">Predicted protein</fullName>
    </submittedName>
</protein>
<feature type="chain" id="PRO_5003237146" evidence="1">
    <location>
        <begin position="19"/>
        <end position="101"/>
    </location>
</feature>
<gene>
    <name evidence="2" type="ORF">CPSG_02812</name>
</gene>
<sequence length="101" mass="11953">MAKFLPATCLLVTTVTLANFKMSRRREVEIRKQSHTRRSEKCFENIDEEAPAKPANGNPTHKLTLFDSTTSTETLRLRRINSISWRVDTWKRNYCEPWRRI</sequence>
<name>E9CYE2_COCPS</name>